<dbReference type="PANTHER" id="PTHR10434:SF40">
    <property type="entry name" value="1-ACYL-SN-GLYCEROL-3-PHOSPHATE ACYLTRANSFERASE"/>
    <property type="match status" value="1"/>
</dbReference>
<name>A0A0H3A7Y1_NITV4</name>
<gene>
    <name evidence="5" type="ordered locus">Dvul_1399</name>
</gene>
<dbReference type="PANTHER" id="PTHR10434">
    <property type="entry name" value="1-ACYL-SN-GLYCEROL-3-PHOSPHATE ACYLTRANSFERASE"/>
    <property type="match status" value="1"/>
</dbReference>
<dbReference type="GO" id="GO:0006654">
    <property type="term" value="P:phosphatidic acid biosynthetic process"/>
    <property type="evidence" value="ECO:0007669"/>
    <property type="project" value="TreeGrafter"/>
</dbReference>
<dbReference type="RefSeq" id="WP_010938977.1">
    <property type="nucleotide sequence ID" value="NC_008751.1"/>
</dbReference>
<evidence type="ECO:0000256" key="3">
    <source>
        <dbReference type="ARBA" id="ARBA00023315"/>
    </source>
</evidence>
<dbReference type="Pfam" id="PF01553">
    <property type="entry name" value="Acyltransferase"/>
    <property type="match status" value="1"/>
</dbReference>
<sequence>MNDITSTTAVSYSSPATQPGLWARLFPSLAFYPSIFGIVADAARKAKAGKYDGAEWVHDSLRVVRLFERVGTRFRIEGMEHFKNLHGPCVFVGNHMSTLETFVLPCLIQPVKDVNFVVKKSLADYPVFKHVLHARNPIIVSRANPREDLAAVLEGGEERLRAGTSVIVFPQSTRSATFDEKLFNTIGVKLARRAGVPVVPVALKTDAWGCGGLIKDFGPIDPAKTVHFRFGEPLSVTGNGKDEHARICAFIASAMKEWETEPADNGLIE</sequence>
<dbReference type="CDD" id="cd07989">
    <property type="entry name" value="LPLAT_AGPAT-like"/>
    <property type="match status" value="1"/>
</dbReference>
<evidence type="ECO:0000256" key="2">
    <source>
        <dbReference type="ARBA" id="ARBA00022679"/>
    </source>
</evidence>
<evidence type="ECO:0000256" key="1">
    <source>
        <dbReference type="ARBA" id="ARBA00005189"/>
    </source>
</evidence>
<comment type="pathway">
    <text evidence="1">Lipid metabolism.</text>
</comment>
<dbReference type="HOGENOM" id="CLU_088175_0_0_7"/>
<feature type="domain" description="Phospholipid/glycerol acyltransferase" evidence="4">
    <location>
        <begin position="89"/>
        <end position="206"/>
    </location>
</feature>
<evidence type="ECO:0000313" key="5">
    <source>
        <dbReference type="EMBL" id="ABM28417.1"/>
    </source>
</evidence>
<dbReference type="InterPro" id="IPR002123">
    <property type="entry name" value="Plipid/glycerol_acylTrfase"/>
</dbReference>
<organism evidence="5 6">
    <name type="scientific">Nitratidesulfovibrio vulgaris (strain DP4)</name>
    <name type="common">Desulfovibrio vulgaris</name>
    <dbReference type="NCBI Taxonomy" id="391774"/>
    <lineage>
        <taxon>Bacteria</taxon>
        <taxon>Pseudomonadati</taxon>
        <taxon>Thermodesulfobacteriota</taxon>
        <taxon>Desulfovibrionia</taxon>
        <taxon>Desulfovibrionales</taxon>
        <taxon>Desulfovibrionaceae</taxon>
        <taxon>Nitratidesulfovibrio</taxon>
    </lineage>
</organism>
<dbReference type="SUPFAM" id="SSF69593">
    <property type="entry name" value="Glycerol-3-phosphate (1)-acyltransferase"/>
    <property type="match status" value="1"/>
</dbReference>
<accession>A0A0H3A7Y1</accession>
<dbReference type="Proteomes" id="UP000009173">
    <property type="component" value="Chromosome"/>
</dbReference>
<dbReference type="KEGG" id="dvl:Dvul_1399"/>
<dbReference type="SMART" id="SM00563">
    <property type="entry name" value="PlsC"/>
    <property type="match status" value="1"/>
</dbReference>
<protein>
    <submittedName>
        <fullName evidence="5">Phospholipid/glycerol acyltransferase</fullName>
    </submittedName>
</protein>
<proteinExistence type="predicted"/>
<keyword evidence="2 5" id="KW-0808">Transferase</keyword>
<keyword evidence="3 5" id="KW-0012">Acyltransferase</keyword>
<reference evidence="6" key="1">
    <citation type="journal article" date="2009" name="Environ. Microbiol.">
        <title>Contribution of mobile genetic elements to Desulfovibrio vulgaris genome plasticity.</title>
        <authorList>
            <person name="Walker C.B."/>
            <person name="Stolyar S."/>
            <person name="Chivian D."/>
            <person name="Pinel N."/>
            <person name="Gabster J.A."/>
            <person name="Dehal P.S."/>
            <person name="He Z."/>
            <person name="Yang Z.K."/>
            <person name="Yen H.C."/>
            <person name="Zhou J."/>
            <person name="Wall J.D."/>
            <person name="Hazen T.C."/>
            <person name="Arkin A.P."/>
            <person name="Stahl D.A."/>
        </authorList>
    </citation>
    <scope>NUCLEOTIDE SEQUENCE [LARGE SCALE GENOMIC DNA]</scope>
    <source>
        <strain evidence="6">DP4</strain>
    </source>
</reference>
<dbReference type="EMBL" id="CP000527">
    <property type="protein sequence ID" value="ABM28417.1"/>
    <property type="molecule type" value="Genomic_DNA"/>
</dbReference>
<evidence type="ECO:0000259" key="4">
    <source>
        <dbReference type="SMART" id="SM00563"/>
    </source>
</evidence>
<dbReference type="GO" id="GO:0003841">
    <property type="term" value="F:1-acylglycerol-3-phosphate O-acyltransferase activity"/>
    <property type="evidence" value="ECO:0007669"/>
    <property type="project" value="TreeGrafter"/>
</dbReference>
<dbReference type="AlphaFoldDB" id="A0A0H3A7Y1"/>
<evidence type="ECO:0000313" key="6">
    <source>
        <dbReference type="Proteomes" id="UP000009173"/>
    </source>
</evidence>
<dbReference type="SMR" id="A0A0H3A7Y1"/>